<dbReference type="Gramene" id="mRNA:HanXRQr2_Chr07g0279771">
    <property type="protein sequence ID" value="mRNA:HanXRQr2_Chr07g0279771"/>
    <property type="gene ID" value="HanXRQr2_Chr07g0279771"/>
</dbReference>
<protein>
    <submittedName>
        <fullName evidence="2">Uncharacterized protein</fullName>
    </submittedName>
</protein>
<name>A0A251U9P0_HELAN</name>
<evidence type="ECO:0000313" key="2">
    <source>
        <dbReference type="EMBL" id="OTG19844.1"/>
    </source>
</evidence>
<sequence length="50" mass="5589">MLGDIKPSLNSQFPPLLSLNRNGNREIILTTFGKRIILCKAERCEVMVGT</sequence>
<dbReference type="EMBL" id="CM007896">
    <property type="protein sequence ID" value="OTG19844.1"/>
    <property type="molecule type" value="Genomic_DNA"/>
</dbReference>
<evidence type="ECO:0000313" key="1">
    <source>
        <dbReference type="EMBL" id="KAF5797364.1"/>
    </source>
</evidence>
<reference evidence="1 3" key="1">
    <citation type="journal article" date="2017" name="Nature">
        <title>The sunflower genome provides insights into oil metabolism, flowering and Asterid evolution.</title>
        <authorList>
            <person name="Badouin H."/>
            <person name="Gouzy J."/>
            <person name="Grassa C.J."/>
            <person name="Murat F."/>
            <person name="Staton S.E."/>
            <person name="Cottret L."/>
            <person name="Lelandais-Briere C."/>
            <person name="Owens G.L."/>
            <person name="Carrere S."/>
            <person name="Mayjonade B."/>
            <person name="Legrand L."/>
            <person name="Gill N."/>
            <person name="Kane N.C."/>
            <person name="Bowers J.E."/>
            <person name="Hubner S."/>
            <person name="Bellec A."/>
            <person name="Berard A."/>
            <person name="Berges H."/>
            <person name="Blanchet N."/>
            <person name="Boniface M.C."/>
            <person name="Brunel D."/>
            <person name="Catrice O."/>
            <person name="Chaidir N."/>
            <person name="Claudel C."/>
            <person name="Donnadieu C."/>
            <person name="Faraut T."/>
            <person name="Fievet G."/>
            <person name="Helmstetter N."/>
            <person name="King M."/>
            <person name="Knapp S.J."/>
            <person name="Lai Z."/>
            <person name="Le Paslier M.C."/>
            <person name="Lippi Y."/>
            <person name="Lorenzon L."/>
            <person name="Mandel J.R."/>
            <person name="Marage G."/>
            <person name="Marchand G."/>
            <person name="Marquand E."/>
            <person name="Bret-Mestries E."/>
            <person name="Morien E."/>
            <person name="Nambeesan S."/>
            <person name="Nguyen T."/>
            <person name="Pegot-Espagnet P."/>
            <person name="Pouilly N."/>
            <person name="Raftis F."/>
            <person name="Sallet E."/>
            <person name="Schiex T."/>
            <person name="Thomas J."/>
            <person name="Vandecasteele C."/>
            <person name="Vares D."/>
            <person name="Vear F."/>
            <person name="Vautrin S."/>
            <person name="Crespi M."/>
            <person name="Mangin B."/>
            <person name="Burke J.M."/>
            <person name="Salse J."/>
            <person name="Munos S."/>
            <person name="Vincourt P."/>
            <person name="Rieseberg L.H."/>
            <person name="Langlade N.B."/>
        </authorList>
    </citation>
    <scope>NUCLEOTIDE SEQUENCE [LARGE SCALE GENOMIC DNA]</scope>
    <source>
        <strain evidence="3">cv. SF193</strain>
        <tissue evidence="1">Leaves</tissue>
    </source>
</reference>
<proteinExistence type="predicted"/>
<keyword evidence="3" id="KW-1185">Reference proteome</keyword>
<evidence type="ECO:0000313" key="3">
    <source>
        <dbReference type="Proteomes" id="UP000215914"/>
    </source>
</evidence>
<dbReference type="Proteomes" id="UP000215914">
    <property type="component" value="Chromosome 7"/>
</dbReference>
<accession>A0A251U9P0</accession>
<reference evidence="2" key="2">
    <citation type="submission" date="2017-02" db="EMBL/GenBank/DDBJ databases">
        <title>Sunflower complete genome.</title>
        <authorList>
            <person name="Langlade N."/>
            <person name="Munos S."/>
        </authorList>
    </citation>
    <scope>NUCLEOTIDE SEQUENCE [LARGE SCALE GENOMIC DNA]</scope>
    <source>
        <tissue evidence="2">Leaves</tissue>
    </source>
</reference>
<dbReference type="InParanoid" id="A0A251U9P0"/>
<gene>
    <name evidence="2" type="ORF">HannXRQ_Chr07g0186411</name>
    <name evidence="1" type="ORF">HanXRQr2_Chr07g0279771</name>
</gene>
<dbReference type="AlphaFoldDB" id="A0A251U9P0"/>
<reference evidence="1" key="3">
    <citation type="submission" date="2020-06" db="EMBL/GenBank/DDBJ databases">
        <title>Helianthus annuus Genome sequencing and assembly Release 2.</title>
        <authorList>
            <person name="Gouzy J."/>
            <person name="Langlade N."/>
            <person name="Munos S."/>
        </authorList>
    </citation>
    <scope>NUCLEOTIDE SEQUENCE</scope>
    <source>
        <tissue evidence="1">Leaves</tissue>
    </source>
</reference>
<organism evidence="2 3">
    <name type="scientific">Helianthus annuus</name>
    <name type="common">Common sunflower</name>
    <dbReference type="NCBI Taxonomy" id="4232"/>
    <lineage>
        <taxon>Eukaryota</taxon>
        <taxon>Viridiplantae</taxon>
        <taxon>Streptophyta</taxon>
        <taxon>Embryophyta</taxon>
        <taxon>Tracheophyta</taxon>
        <taxon>Spermatophyta</taxon>
        <taxon>Magnoliopsida</taxon>
        <taxon>eudicotyledons</taxon>
        <taxon>Gunneridae</taxon>
        <taxon>Pentapetalae</taxon>
        <taxon>asterids</taxon>
        <taxon>campanulids</taxon>
        <taxon>Asterales</taxon>
        <taxon>Asteraceae</taxon>
        <taxon>Asteroideae</taxon>
        <taxon>Heliantheae alliance</taxon>
        <taxon>Heliantheae</taxon>
        <taxon>Helianthus</taxon>
    </lineage>
</organism>
<dbReference type="EMBL" id="MNCJ02000322">
    <property type="protein sequence ID" value="KAF5797364.1"/>
    <property type="molecule type" value="Genomic_DNA"/>
</dbReference>